<proteinExistence type="predicted"/>
<sequence length="599" mass="68601">MLEPILAEDCTYTKLVPSLERVLNDLNENSTHHDYMVALVIVLLAEAGFYLSSTSNNYSRLNCICHSPKLRSLHVPKDWKSQETGVYEMYFQLETVPDIKCKLVACPLGDTLILNFFPLIDGKITYTITVQTLKYVNPYSSDLCGRYMKLKEISHRFKDKLSTPVRSDVLHEAGVMGPSLQALPTELKLRILRLLDIWSLWKEKFMQNTIENIENLVCTTTQSRSPFETVDEVTKPPASNDNTQNEETTTQSNGDTVRGGHASFARCQASIGETSVIAGKVEPDEEIGYRRACERLRLHRRAVIRRAENINVNLSLSEVLSLLDHADDDEVLAGTSEENRKRALWQFYSTGMLTHSHSDGEFPIYSQVLTSNDKKCLKILTLGLIENIKRRKFEIWLHLVVLAPKILTFIYKLVLLSSYICKISQFWEAPTYDTLSVLNRMKLLLARDEVDEKSDDCFWKFVHLEFLIVIYSSIADNLHKHKCSQINTQNAIVRMTIFKHCKKEAKQFCVRKNEVSFGCLIIGTISIRDVITTRLKVFWDKFSIESEKSIRARSAWVYAYYSFITESDFSGDNPENRGSSGATLVQRKLAIEYYILNTT</sequence>
<gene>
    <name evidence="2" type="ORF">WN51_01601</name>
</gene>
<protein>
    <submittedName>
        <fullName evidence="2">F-box only protein 7</fullName>
    </submittedName>
</protein>
<dbReference type="PANTHER" id="PTHR15537">
    <property type="entry name" value="F-BOX ONLY PROTEIN 7"/>
    <property type="match status" value="1"/>
</dbReference>
<dbReference type="Gene3D" id="3.40.1000.30">
    <property type="match status" value="1"/>
</dbReference>
<keyword evidence="3" id="KW-1185">Reference proteome</keyword>
<organism evidence="2 3">
    <name type="scientific">Melipona quadrifasciata</name>
    <dbReference type="NCBI Taxonomy" id="166423"/>
    <lineage>
        <taxon>Eukaryota</taxon>
        <taxon>Metazoa</taxon>
        <taxon>Ecdysozoa</taxon>
        <taxon>Arthropoda</taxon>
        <taxon>Hexapoda</taxon>
        <taxon>Insecta</taxon>
        <taxon>Pterygota</taxon>
        <taxon>Neoptera</taxon>
        <taxon>Endopterygota</taxon>
        <taxon>Hymenoptera</taxon>
        <taxon>Apocrita</taxon>
        <taxon>Aculeata</taxon>
        <taxon>Apoidea</taxon>
        <taxon>Anthophila</taxon>
        <taxon>Apidae</taxon>
        <taxon>Melipona</taxon>
    </lineage>
</organism>
<evidence type="ECO:0000313" key="2">
    <source>
        <dbReference type="EMBL" id="KOX71328.1"/>
    </source>
</evidence>
<dbReference type="AlphaFoldDB" id="A0A0N0U424"/>
<dbReference type="STRING" id="166423.A0A0N0U424"/>
<evidence type="ECO:0000313" key="3">
    <source>
        <dbReference type="Proteomes" id="UP000053105"/>
    </source>
</evidence>
<feature type="region of interest" description="Disordered" evidence="1">
    <location>
        <begin position="226"/>
        <end position="259"/>
    </location>
</feature>
<dbReference type="GO" id="GO:1903599">
    <property type="term" value="P:positive regulation of autophagy of mitochondrion"/>
    <property type="evidence" value="ECO:0007669"/>
    <property type="project" value="TreeGrafter"/>
</dbReference>
<name>A0A0N0U424_9HYME</name>
<dbReference type="Proteomes" id="UP000053105">
    <property type="component" value="Unassembled WGS sequence"/>
</dbReference>
<dbReference type="EMBL" id="KQ435840">
    <property type="protein sequence ID" value="KOX71328.1"/>
    <property type="molecule type" value="Genomic_DNA"/>
</dbReference>
<dbReference type="PANTHER" id="PTHR15537:SF2">
    <property type="entry name" value="F-BOX ONLY PROTEIN 7"/>
    <property type="match status" value="1"/>
</dbReference>
<evidence type="ECO:0000256" key="1">
    <source>
        <dbReference type="SAM" id="MobiDB-lite"/>
    </source>
</evidence>
<dbReference type="InterPro" id="IPR047118">
    <property type="entry name" value="Fbxo7"/>
</dbReference>
<dbReference type="GO" id="GO:0019901">
    <property type="term" value="F:protein kinase binding"/>
    <property type="evidence" value="ECO:0007669"/>
    <property type="project" value="InterPro"/>
</dbReference>
<reference evidence="2 3" key="1">
    <citation type="submission" date="2015-07" db="EMBL/GenBank/DDBJ databases">
        <title>The genome of Melipona quadrifasciata.</title>
        <authorList>
            <person name="Pan H."/>
            <person name="Kapheim K."/>
        </authorList>
    </citation>
    <scope>NUCLEOTIDE SEQUENCE [LARGE SCALE GENOMIC DNA]</scope>
    <source>
        <strain evidence="2">0111107301</strain>
        <tissue evidence="2">Whole body</tissue>
    </source>
</reference>
<dbReference type="OrthoDB" id="101791at2759"/>
<feature type="compositionally biased region" description="Low complexity" evidence="1">
    <location>
        <begin position="239"/>
        <end position="253"/>
    </location>
</feature>
<accession>A0A0N0U424</accession>